<gene>
    <name evidence="1" type="ORF">Pint_03575</name>
</gene>
<dbReference type="EMBL" id="CM047736">
    <property type="protein sequence ID" value="KAJ0052192.1"/>
    <property type="molecule type" value="Genomic_DNA"/>
</dbReference>
<evidence type="ECO:0000313" key="1">
    <source>
        <dbReference type="EMBL" id="KAJ0052192.1"/>
    </source>
</evidence>
<protein>
    <submittedName>
        <fullName evidence="1">Uncharacterized protein</fullName>
    </submittedName>
</protein>
<proteinExistence type="predicted"/>
<comment type="caution">
    <text evidence="1">The sequence shown here is derived from an EMBL/GenBank/DDBJ whole genome shotgun (WGS) entry which is preliminary data.</text>
</comment>
<keyword evidence="2" id="KW-1185">Reference proteome</keyword>
<reference evidence="2" key="1">
    <citation type="journal article" date="2023" name="G3 (Bethesda)">
        <title>Genome assembly and association tests identify interacting loci associated with vigor, precocity, and sex in interspecific pistachio rootstocks.</title>
        <authorList>
            <person name="Palmer W."/>
            <person name="Jacygrad E."/>
            <person name="Sagayaradj S."/>
            <person name="Cavanaugh K."/>
            <person name="Han R."/>
            <person name="Bertier L."/>
            <person name="Beede B."/>
            <person name="Kafkas S."/>
            <person name="Golino D."/>
            <person name="Preece J."/>
            <person name="Michelmore R."/>
        </authorList>
    </citation>
    <scope>NUCLEOTIDE SEQUENCE [LARGE SCALE GENOMIC DNA]</scope>
</reference>
<name>A0ACC0ZKF1_9ROSI</name>
<organism evidence="1 2">
    <name type="scientific">Pistacia integerrima</name>
    <dbReference type="NCBI Taxonomy" id="434235"/>
    <lineage>
        <taxon>Eukaryota</taxon>
        <taxon>Viridiplantae</taxon>
        <taxon>Streptophyta</taxon>
        <taxon>Embryophyta</taxon>
        <taxon>Tracheophyta</taxon>
        <taxon>Spermatophyta</taxon>
        <taxon>Magnoliopsida</taxon>
        <taxon>eudicotyledons</taxon>
        <taxon>Gunneridae</taxon>
        <taxon>Pentapetalae</taxon>
        <taxon>rosids</taxon>
        <taxon>malvids</taxon>
        <taxon>Sapindales</taxon>
        <taxon>Anacardiaceae</taxon>
        <taxon>Pistacia</taxon>
    </lineage>
</organism>
<accession>A0ACC0ZKF1</accession>
<evidence type="ECO:0000313" key="2">
    <source>
        <dbReference type="Proteomes" id="UP001163603"/>
    </source>
</evidence>
<sequence>MSSYSTFPDLDTEIWIVPFFGQGHLYPCMELCKQLASRNFKTSLIISSNIANNVPSSMRQLPLFQITEIPSSPPPTSQPGSVSNPLQHHHHQHNQMAEGLQNLFSTRVRPVCAIVDVMMSWTDDTFKKFGVPTIGFFTSGACSAAMEYATWKAHPEDLKPGEIRLLPGLPEEMALTESDLKRKPHGPPGGMLGPPGGPGPFPGAGPRPGFPGPPGAGPRPSFPGPPGAPGPKIMGPPRPGQQPPWVEEVAGSIALMLNTCDDLERPFIKYLADQTGKPVWGVGPLLPEQFYKSAGSLLHDREIRSNRRSNVTEDEVIEWLDSRPRGSVLYVSFGSEVGPKMEEYPQIADALEASNQPFIWVIQAGSVGYMVSDDQSEMTKKENIIKGIEKLMGDEEMKKRAEVIGKRFENGFPASSVASLDAFSDFIKQKAV</sequence>
<dbReference type="Proteomes" id="UP001163603">
    <property type="component" value="Chromosome 1"/>
</dbReference>